<sequence>MGKHYLSGFSFCYVFCFVILILLKEKPENGENADDIDCIFHLFLEKHD</sequence>
<evidence type="ECO:0000313" key="2">
    <source>
        <dbReference type="EMBL" id="CAH2011827.1"/>
    </source>
</evidence>
<dbReference type="Proteomes" id="UP001152888">
    <property type="component" value="Unassembled WGS sequence"/>
</dbReference>
<evidence type="ECO:0000313" key="3">
    <source>
        <dbReference type="EMBL" id="CAH2011829.1"/>
    </source>
</evidence>
<evidence type="ECO:0000313" key="4">
    <source>
        <dbReference type="Proteomes" id="UP001152888"/>
    </source>
</evidence>
<dbReference type="EMBL" id="CAKOFQ010008120">
    <property type="protein sequence ID" value="CAH2011827.1"/>
    <property type="molecule type" value="Genomic_DNA"/>
</dbReference>
<keyword evidence="1" id="KW-0812">Transmembrane</keyword>
<feature type="transmembrane region" description="Helical" evidence="1">
    <location>
        <begin position="6"/>
        <end position="23"/>
    </location>
</feature>
<reference evidence="2" key="1">
    <citation type="submission" date="2022-03" db="EMBL/GenBank/DDBJ databases">
        <authorList>
            <person name="Sayadi A."/>
        </authorList>
    </citation>
    <scope>NUCLEOTIDE SEQUENCE</scope>
</reference>
<name>A0A9P0MG26_ACAOB</name>
<protein>
    <submittedName>
        <fullName evidence="2">Uncharacterized protein</fullName>
    </submittedName>
</protein>
<evidence type="ECO:0000256" key="1">
    <source>
        <dbReference type="SAM" id="Phobius"/>
    </source>
</evidence>
<accession>A0A9P0MG26</accession>
<organism evidence="2 4">
    <name type="scientific">Acanthoscelides obtectus</name>
    <name type="common">Bean weevil</name>
    <name type="synonym">Bruchus obtectus</name>
    <dbReference type="NCBI Taxonomy" id="200917"/>
    <lineage>
        <taxon>Eukaryota</taxon>
        <taxon>Metazoa</taxon>
        <taxon>Ecdysozoa</taxon>
        <taxon>Arthropoda</taxon>
        <taxon>Hexapoda</taxon>
        <taxon>Insecta</taxon>
        <taxon>Pterygota</taxon>
        <taxon>Neoptera</taxon>
        <taxon>Endopterygota</taxon>
        <taxon>Coleoptera</taxon>
        <taxon>Polyphaga</taxon>
        <taxon>Cucujiformia</taxon>
        <taxon>Chrysomeloidea</taxon>
        <taxon>Chrysomelidae</taxon>
        <taxon>Bruchinae</taxon>
        <taxon>Bruchini</taxon>
        <taxon>Acanthoscelides</taxon>
    </lineage>
</organism>
<dbReference type="AlphaFoldDB" id="A0A9P0MG26"/>
<keyword evidence="4" id="KW-1185">Reference proteome</keyword>
<proteinExistence type="predicted"/>
<keyword evidence="1" id="KW-0472">Membrane</keyword>
<dbReference type="EMBL" id="CAKOFQ010008120">
    <property type="protein sequence ID" value="CAH2011829.1"/>
    <property type="molecule type" value="Genomic_DNA"/>
</dbReference>
<gene>
    <name evidence="2" type="ORF">ACAOBT_LOCUS32432</name>
    <name evidence="3" type="ORF">ACAOBT_LOCUS32434</name>
</gene>
<comment type="caution">
    <text evidence="2">The sequence shown here is derived from an EMBL/GenBank/DDBJ whole genome shotgun (WGS) entry which is preliminary data.</text>
</comment>
<keyword evidence="1" id="KW-1133">Transmembrane helix</keyword>